<evidence type="ECO:0000313" key="5">
    <source>
        <dbReference type="Proteomes" id="UP001153069"/>
    </source>
</evidence>
<dbReference type="Gene3D" id="1.25.40.10">
    <property type="entry name" value="Tetratricopeptide repeat domain"/>
    <property type="match status" value="6"/>
</dbReference>
<dbReference type="Pfam" id="PF13812">
    <property type="entry name" value="PPR_3"/>
    <property type="match status" value="1"/>
</dbReference>
<dbReference type="PROSITE" id="PS51375">
    <property type="entry name" value="PPR"/>
    <property type="match status" value="1"/>
</dbReference>
<dbReference type="OrthoDB" id="185373at2759"/>
<evidence type="ECO:0000256" key="2">
    <source>
        <dbReference type="PROSITE-ProRule" id="PRU00708"/>
    </source>
</evidence>
<evidence type="ECO:0000313" key="4">
    <source>
        <dbReference type="EMBL" id="CAB9528922.1"/>
    </source>
</evidence>
<feature type="repeat" description="PPR" evidence="2">
    <location>
        <begin position="926"/>
        <end position="960"/>
    </location>
</feature>
<dbReference type="InterPro" id="IPR051222">
    <property type="entry name" value="PPR/CCM1_RNA-binding"/>
</dbReference>
<sequence length="1047" mass="116864">MATSASAVTPKEEPRIGKDPKVPNNKILQIPIGSLSPEQWQAAVTTQEDPTTHYSFPLLGRLVQEYQHNPQFAGSQKHLTDLQTMLRHVSLSWEQKWANQSRQTSSSSSLWTPDKVLSFLQDCERDLPELAPDLRTYNAIMNGWLAQTTISTTNNLAPQQCVKRVEQLMPFLWERFPQQLDTRTYEIIIQIYSRAGRFPQICNVLDQILQLHSNKNKKKTPVPLRFQQPVFDQTLMDCVNGGHRRAGFTAETILEKFNHMYHAGLLGFRPHVATSYTMVIMAWAKSGHPEAGNRAMAILDELTRRSASDPIMTPSAHTYSAALHAWARLGNANQADELLDRMFQVYDDHNNKNHNNKKKAIKPELISFNNVLDAYAKSGLKDAGIRSERRLRQMWDLHDQGILDNIKPDCGSYNCAITAWANSGHPDAGERAELLFEEAIQRSATDSTLRPDIMQYTSLINALVKTKKLDRATMVLGRMCADYQNGREDLVPSVIPFNAVLHGFAQVEGRDAGHKAEAFLRKMQHSNFASVAPDMISYSSVIDAWAKSGHPQAGIKAEALLNELETKASTDPAMRPDIEIFCAVIDAWAKSGHKAAGYKADHFLRMVETRHEQNLSKRPSMRLYTCVVDAWAKSSQRDAGARAERILRELEEKSAGNPDLMPTVMMYNSTMNAWARSGQNNAGFKAEELLMEMINKSKQRPNLKPNLHAYTSAIDAWAKSGNVNAGEKANSILNALIAESRHDFDLLPTAEVYTSAIDAWARMVQANSGERAEELLRQFETMTLDHPELANTTAIDSLYNSAINAWAKSGDPNAGDKAEELLNELEAKSRSNPRSRMRPGVEVYTSTVNAWARSGLEISGEKAEKLLLHMEAKSKQNPRIQPNIRTYTAALNAWARSGHPEAGTRAEKLLRRLVTNSQNGQPIALKAAVYNSVINAWAKQGNAERCEALLEEMVFGGTTPPDVISFGAVLDGLARSGNANAGEKADKCLDMMMTLHSQGVPNVKPNVVCYKMARRCWQQSTNSAYARRRIVELNNIMGQNQGARVQR</sequence>
<dbReference type="NCBIfam" id="TIGR00756">
    <property type="entry name" value="PPR"/>
    <property type="match status" value="1"/>
</dbReference>
<dbReference type="InterPro" id="IPR011990">
    <property type="entry name" value="TPR-like_helical_dom_sf"/>
</dbReference>
<name>A0A9N8EVG6_9STRA</name>
<dbReference type="Proteomes" id="UP001153069">
    <property type="component" value="Unassembled WGS sequence"/>
</dbReference>
<dbReference type="AlphaFoldDB" id="A0A9N8EVG6"/>
<dbReference type="EMBL" id="CAICTM010002353">
    <property type="protein sequence ID" value="CAB9528922.1"/>
    <property type="molecule type" value="Genomic_DNA"/>
</dbReference>
<gene>
    <name evidence="4" type="ORF">SEMRO_2355_G324560.1</name>
</gene>
<evidence type="ECO:0000256" key="1">
    <source>
        <dbReference type="ARBA" id="ARBA00022737"/>
    </source>
</evidence>
<dbReference type="PANTHER" id="PTHR47942">
    <property type="entry name" value="TETRATRICOPEPTIDE REPEAT (TPR)-LIKE SUPERFAMILY PROTEIN-RELATED"/>
    <property type="match status" value="1"/>
</dbReference>
<accession>A0A9N8EVG6</accession>
<keyword evidence="1" id="KW-0677">Repeat</keyword>
<comment type="caution">
    <text evidence="4">The sequence shown here is derived from an EMBL/GenBank/DDBJ whole genome shotgun (WGS) entry which is preliminary data.</text>
</comment>
<dbReference type="InterPro" id="IPR002885">
    <property type="entry name" value="PPR_rpt"/>
</dbReference>
<protein>
    <submittedName>
        <fullName evidence="4">Pentatricopeptide repeat-containing protein</fullName>
    </submittedName>
</protein>
<reference evidence="4" key="1">
    <citation type="submission" date="2020-06" db="EMBL/GenBank/DDBJ databases">
        <authorList>
            <consortium name="Plant Systems Biology data submission"/>
        </authorList>
    </citation>
    <scope>NUCLEOTIDE SEQUENCE</scope>
    <source>
        <strain evidence="4">D6</strain>
    </source>
</reference>
<feature type="region of interest" description="Disordered" evidence="3">
    <location>
        <begin position="1"/>
        <end position="24"/>
    </location>
</feature>
<evidence type="ECO:0000256" key="3">
    <source>
        <dbReference type="SAM" id="MobiDB-lite"/>
    </source>
</evidence>
<proteinExistence type="predicted"/>
<organism evidence="4 5">
    <name type="scientific">Seminavis robusta</name>
    <dbReference type="NCBI Taxonomy" id="568900"/>
    <lineage>
        <taxon>Eukaryota</taxon>
        <taxon>Sar</taxon>
        <taxon>Stramenopiles</taxon>
        <taxon>Ochrophyta</taxon>
        <taxon>Bacillariophyta</taxon>
        <taxon>Bacillariophyceae</taxon>
        <taxon>Bacillariophycidae</taxon>
        <taxon>Naviculales</taxon>
        <taxon>Naviculaceae</taxon>
        <taxon>Seminavis</taxon>
    </lineage>
</organism>
<dbReference type="Pfam" id="PF01535">
    <property type="entry name" value="PPR"/>
    <property type="match status" value="2"/>
</dbReference>
<dbReference type="PANTHER" id="PTHR47942:SF63">
    <property type="entry name" value="PENTATRICOPEPTIDE REPEAT-CONTAINING PROTEIN"/>
    <property type="match status" value="1"/>
</dbReference>
<feature type="compositionally biased region" description="Basic and acidic residues" evidence="3">
    <location>
        <begin position="10"/>
        <end position="21"/>
    </location>
</feature>
<keyword evidence="5" id="KW-1185">Reference proteome</keyword>